<dbReference type="Gramene" id="RZC48196">
    <property type="protein sequence ID" value="RZC48196"/>
    <property type="gene ID" value="C5167_041146"/>
</dbReference>
<protein>
    <submittedName>
        <fullName evidence="1">Uncharacterized protein</fullName>
    </submittedName>
</protein>
<reference evidence="1 2" key="1">
    <citation type="journal article" date="2018" name="Science">
        <title>The opium poppy genome and morphinan production.</title>
        <authorList>
            <person name="Guo L."/>
            <person name="Winzer T."/>
            <person name="Yang X."/>
            <person name="Li Y."/>
            <person name="Ning Z."/>
            <person name="He Z."/>
            <person name="Teodor R."/>
            <person name="Lu Y."/>
            <person name="Bowser T.A."/>
            <person name="Graham I.A."/>
            <person name="Ye K."/>
        </authorList>
    </citation>
    <scope>NUCLEOTIDE SEQUENCE [LARGE SCALE GENOMIC DNA]</scope>
    <source>
        <strain evidence="2">cv. HN1</strain>
        <tissue evidence="1">Leaves</tissue>
    </source>
</reference>
<evidence type="ECO:0000313" key="2">
    <source>
        <dbReference type="Proteomes" id="UP000316621"/>
    </source>
</evidence>
<proteinExistence type="predicted"/>
<keyword evidence="2" id="KW-1185">Reference proteome</keyword>
<dbReference type="EMBL" id="CM010715">
    <property type="protein sequence ID" value="RZC48196.1"/>
    <property type="molecule type" value="Genomic_DNA"/>
</dbReference>
<gene>
    <name evidence="1" type="ORF">C5167_041146</name>
</gene>
<accession>A0A4Y7IJD1</accession>
<sequence>MKRHFESPHTLSSLQKVFRLLVQIKDTEARERRRTRSCSCMRILTDSCSYTADTRRGFIS</sequence>
<evidence type="ECO:0000313" key="1">
    <source>
        <dbReference type="EMBL" id="RZC48196.1"/>
    </source>
</evidence>
<organism evidence="1 2">
    <name type="scientific">Papaver somniferum</name>
    <name type="common">Opium poppy</name>
    <dbReference type="NCBI Taxonomy" id="3469"/>
    <lineage>
        <taxon>Eukaryota</taxon>
        <taxon>Viridiplantae</taxon>
        <taxon>Streptophyta</taxon>
        <taxon>Embryophyta</taxon>
        <taxon>Tracheophyta</taxon>
        <taxon>Spermatophyta</taxon>
        <taxon>Magnoliopsida</taxon>
        <taxon>Ranunculales</taxon>
        <taxon>Papaveraceae</taxon>
        <taxon>Papaveroideae</taxon>
        <taxon>Papaver</taxon>
    </lineage>
</organism>
<name>A0A4Y7IJD1_PAPSO</name>
<dbReference type="Proteomes" id="UP000316621">
    <property type="component" value="Chromosome 1"/>
</dbReference>
<dbReference type="AlphaFoldDB" id="A0A4Y7IJD1"/>